<evidence type="ECO:0000313" key="4">
    <source>
        <dbReference type="Proteomes" id="UP000178249"/>
    </source>
</evidence>
<organism evidence="3 4">
    <name type="scientific">Candidatus Kaiserbacteria bacterium RIFCSPHIGHO2_01_FULL_48_10</name>
    <dbReference type="NCBI Taxonomy" id="1798476"/>
    <lineage>
        <taxon>Bacteria</taxon>
        <taxon>Candidatus Kaiseribacteriota</taxon>
    </lineage>
</organism>
<dbReference type="GO" id="GO:0008137">
    <property type="term" value="F:NADH dehydrogenase (ubiquinone) activity"/>
    <property type="evidence" value="ECO:0007669"/>
    <property type="project" value="InterPro"/>
</dbReference>
<accession>A0A1F6C5N3</accession>
<gene>
    <name evidence="3" type="ORF">A2841_00145</name>
</gene>
<comment type="similarity">
    <text evidence="1">Belongs to the complex I 30 kDa subunit family.</text>
</comment>
<dbReference type="InterPro" id="IPR001268">
    <property type="entry name" value="NADH_UbQ_OxRdtase_30kDa_su"/>
</dbReference>
<evidence type="ECO:0000313" key="3">
    <source>
        <dbReference type="EMBL" id="OGG44476.1"/>
    </source>
</evidence>
<dbReference type="Pfam" id="PF00329">
    <property type="entry name" value="Complex1_30kDa"/>
    <property type="match status" value="1"/>
</dbReference>
<feature type="domain" description="NADH:ubiquinone oxidoreductase 30kDa subunit" evidence="2">
    <location>
        <begin position="25"/>
        <end position="161"/>
    </location>
</feature>
<dbReference type="EMBL" id="MFKP01000008">
    <property type="protein sequence ID" value="OGG44476.1"/>
    <property type="molecule type" value="Genomic_DNA"/>
</dbReference>
<evidence type="ECO:0000256" key="1">
    <source>
        <dbReference type="ARBA" id="ARBA00007569"/>
    </source>
</evidence>
<sequence>MFEFFVKRFPEAKILEQSDKLLFAEVDALKLLVVVGFLMENKFTRLISLGGADYADPASPSSASDRPSRDGPSQCGHMEGVYHFGKYEGGPEVIALKVKIPRDNPVLPSLAKLIPGANWHERETYDLFGIKFEGHPDLTRIFLPKDFPGYPLRKDWHGEDTVPLLLSDDGGESPTNLIEEKKIYNNEREETMR</sequence>
<dbReference type="SUPFAM" id="SSF143243">
    <property type="entry name" value="Nqo5-like"/>
    <property type="match status" value="1"/>
</dbReference>
<dbReference type="PANTHER" id="PTHR10884:SF14">
    <property type="entry name" value="NADH DEHYDROGENASE [UBIQUINONE] IRON-SULFUR PROTEIN 3, MITOCHONDRIAL"/>
    <property type="match status" value="1"/>
</dbReference>
<evidence type="ECO:0000259" key="2">
    <source>
        <dbReference type="Pfam" id="PF00329"/>
    </source>
</evidence>
<proteinExistence type="inferred from homology"/>
<dbReference type="PANTHER" id="PTHR10884">
    <property type="entry name" value="NADH DEHYDROGENASE UBIQUINONE IRON-SULFUR PROTEIN 3"/>
    <property type="match status" value="1"/>
</dbReference>
<dbReference type="Gene3D" id="3.30.460.80">
    <property type="entry name" value="NADH:ubiquinone oxidoreductase, 30kDa subunit"/>
    <property type="match status" value="1"/>
</dbReference>
<reference evidence="3 4" key="1">
    <citation type="journal article" date="2016" name="Nat. Commun.">
        <title>Thousands of microbial genomes shed light on interconnected biogeochemical processes in an aquifer system.</title>
        <authorList>
            <person name="Anantharaman K."/>
            <person name="Brown C.T."/>
            <person name="Hug L.A."/>
            <person name="Sharon I."/>
            <person name="Castelle C.J."/>
            <person name="Probst A.J."/>
            <person name="Thomas B.C."/>
            <person name="Singh A."/>
            <person name="Wilkins M.J."/>
            <person name="Karaoz U."/>
            <person name="Brodie E.L."/>
            <person name="Williams K.H."/>
            <person name="Hubbard S.S."/>
            <person name="Banfield J.F."/>
        </authorList>
    </citation>
    <scope>NUCLEOTIDE SEQUENCE [LARGE SCALE GENOMIC DNA]</scope>
</reference>
<dbReference type="AlphaFoldDB" id="A0A1F6C5N3"/>
<dbReference type="InterPro" id="IPR037232">
    <property type="entry name" value="NADH_quin_OxRdtase_su_C/D-like"/>
</dbReference>
<comment type="caution">
    <text evidence="3">The sequence shown here is derived from an EMBL/GenBank/DDBJ whole genome shotgun (WGS) entry which is preliminary data.</text>
</comment>
<protein>
    <recommendedName>
        <fullName evidence="2">NADH:ubiquinone oxidoreductase 30kDa subunit domain-containing protein</fullName>
    </recommendedName>
</protein>
<name>A0A1F6C5N3_9BACT</name>
<dbReference type="Proteomes" id="UP000178249">
    <property type="component" value="Unassembled WGS sequence"/>
</dbReference>